<evidence type="ECO:0000256" key="2">
    <source>
        <dbReference type="ARBA" id="ARBA00022448"/>
    </source>
</evidence>
<protein>
    <recommendedName>
        <fullName evidence="13">ABC transporter domain-containing protein</fullName>
    </recommendedName>
</protein>
<sequence>MRPSICAALSVLLLTAVFGLPVVRAQGAVQEQEQEQEQEVSFDPYALVEKALDLTRSMSSHSQMSMTISRPSWQRTSSLVAWTRGREDSLIRFTAPAKDAGNALLKQGDKMWTYNPKLNRNIRLPSSMMSQSWAGSDFSYNDLSRSDKYLRHYDLSLEDVTFSEADAGGVQQRVFTIDAIPKEDAPVVWGKERMVIREDAIMLEVTYFDQSMLPVKRLVSLEIGELGGRTMATAMRMNNLEETDTFTEVRYQDIEFDLPLEDRMFTVFALQSGLTWRLAWRNLWRNPRRTWLTAGGIAFASLLVTLSMSLQQGSYDAMVSSATGFYVGQAQINHVLYEDEGKLEQTVAPAAELMRSLAHVPGLHVAPRAQVYALASVEQRSFGAAVVGVDFEVEQKLVSFYDRVTQGRLPVDENEVLIGEALARNLGAQLGDELVLLGTGKQGGIGALALSIAGLYASGRPELDRSLVFTHLASVQNGFGLGDEVHALVLGFDDIDELEPNLEGLRRALPENVELRTWQQLLPEVVQGIELDRISAVLFYGSILILVTFSVVNTFIMIIFERTREFGMLLALGARPGIIMRQVQAEALMMWLVGTAIGLLLSNVLVGWAALQGIPLGMMEEMAEQYYMPSRLYPAISLYAMSLAPLVLLMGTQLAAFLVQPNGMKLLFQLSIRNLFRNKRRNAMLLVAIAVAVAGVNASNTLLRGYQYDMLESAINNLTGHVKVMAEGYADDPNIAHSFKLMTEQLPQLPEGMVVGWADRLRIPAVIMSERETRGIELVGVDPAKESISFIGAAQIEGEYLQDAEDGRVLVGKELARQLQTTVGRRLVLIAQGADGLNRERGYRIAGTYDADGTGLEKNYVFVGLNSLQTLLETQAVTELSVRVDQEEQRVAAKSALRQAFPGLEVKDWRELDPQVAEMFKFADASLFIWFFLMMGALTFGLVNSLIAAVMERVKELGMMRALGMQNSTVLVQVVLESIILMTVGVVLGTGLSLLIYWSVADGIDLSAYAQGAELAGVSSTLQPVLLGQDVLLVDFTVYPGEFVSLSGPSGSGKSTLLNIVGGLDRPDEGTVSLDGIDLGELSESQLAEIRLHKLGFVFQAYNLIPVLTALENVEFIMQLQGVPPAERAERATAVLDRLGLADMLNRRPGELSGGQQQRVAVARAIVSEPVLLLADEPSANLDSKTTKELLDLLRHLNEEGMTIVTATHDSMVMSYAQRQVHLRDGQIEHDDQALDADVRLKWFGSAALLPEHDLQRQIDKTPAYDQTYDMRLMFRHQAGALRFALDHSTVLLSGDASKLGRDPNAALDQTVTNDERRWADLTWDIEEGKRHQSFHRLDHLSVQWQSGNWSVSAGRQAVSWGSGIVFQPLDLFSPFSPTVVDRDYKPGDDLLLVDHLLENGSDLQLLHVVRRDVDGDVRGGVSSTAFKWHGYAGSSELELVAARHFDEDVLGLSMRRPLGEAMFRADLVAVRSQAMDQNEGWQISGIANLDYTLMAWERNVYLFGEYFYNDWGVDELPTQIAELPLSLLDRLARGELFNVMQHYLALGGSFEWHPLINQSATLITNLQDHSSLLQVAVSFDPGDHQSVQVGWVQTLGRAGDEFGGIPVAGNQVTTGGGSRFYLRWTYFF</sequence>
<dbReference type="SUPFAM" id="SSF52540">
    <property type="entry name" value="P-loop containing nucleoside triphosphate hydrolases"/>
    <property type="match status" value="1"/>
</dbReference>
<reference evidence="14" key="1">
    <citation type="submission" date="2021-02" db="EMBL/GenBank/DDBJ databases">
        <authorList>
            <person name="Dougan E. K."/>
            <person name="Rhodes N."/>
            <person name="Thang M."/>
            <person name="Chan C."/>
        </authorList>
    </citation>
    <scope>NUCLEOTIDE SEQUENCE</scope>
</reference>
<keyword evidence="12" id="KW-0732">Signal</keyword>
<dbReference type="InterPro" id="IPR033399">
    <property type="entry name" value="TP_0789-like"/>
</dbReference>
<dbReference type="OrthoDB" id="6500128at2759"/>
<evidence type="ECO:0000256" key="5">
    <source>
        <dbReference type="ARBA" id="ARBA00022692"/>
    </source>
</evidence>
<dbReference type="InterPro" id="IPR003838">
    <property type="entry name" value="ABC3_permease_C"/>
</dbReference>
<feature type="transmembrane region" description="Helical" evidence="11">
    <location>
        <begin position="631"/>
        <end position="659"/>
    </location>
</feature>
<dbReference type="Pfam" id="PF00005">
    <property type="entry name" value="ABC_tran"/>
    <property type="match status" value="1"/>
</dbReference>
<keyword evidence="3" id="KW-1003">Cell membrane</keyword>
<dbReference type="PROSITE" id="PS00211">
    <property type="entry name" value="ABC_TRANSPORTER_1"/>
    <property type="match status" value="1"/>
</dbReference>
<accession>A0A812IR41</accession>
<keyword evidence="4" id="KW-0997">Cell inner membrane</keyword>
<dbReference type="GO" id="GO:0098797">
    <property type="term" value="C:plasma membrane protein complex"/>
    <property type="evidence" value="ECO:0007669"/>
    <property type="project" value="TreeGrafter"/>
</dbReference>
<dbReference type="InterPro" id="IPR027417">
    <property type="entry name" value="P-loop_NTPase"/>
</dbReference>
<feature type="transmembrane region" description="Helical" evidence="11">
    <location>
        <begin position="588"/>
        <end position="611"/>
    </location>
</feature>
<dbReference type="CDD" id="cd03255">
    <property type="entry name" value="ABC_MJ0796_LolCDE_FtsE"/>
    <property type="match status" value="1"/>
</dbReference>
<gene>
    <name evidence="14" type="ORF">SPIL2461_LOCUS24</name>
</gene>
<evidence type="ECO:0000256" key="12">
    <source>
        <dbReference type="SAM" id="SignalP"/>
    </source>
</evidence>
<dbReference type="PANTHER" id="PTHR30489">
    <property type="entry name" value="LIPOPROTEIN-RELEASING SYSTEM TRANSMEMBRANE PROTEIN LOLE"/>
    <property type="match status" value="1"/>
</dbReference>
<comment type="caution">
    <text evidence="14">The sequence shown here is derived from an EMBL/GenBank/DDBJ whole genome shotgun (WGS) entry which is preliminary data.</text>
</comment>
<feature type="signal peptide" evidence="12">
    <location>
        <begin position="1"/>
        <end position="19"/>
    </location>
</feature>
<dbReference type="Gene3D" id="3.40.50.300">
    <property type="entry name" value="P-loop containing nucleotide triphosphate hydrolases"/>
    <property type="match status" value="1"/>
</dbReference>
<feature type="transmembrane region" description="Helical" evidence="11">
    <location>
        <begin position="537"/>
        <end position="560"/>
    </location>
</feature>
<comment type="similarity">
    <text evidence="10">Belongs to the ABC transporter superfamily. Macrolide exporter (TC 3.A.1.122) family.</text>
</comment>
<dbReference type="GO" id="GO:0022857">
    <property type="term" value="F:transmembrane transporter activity"/>
    <property type="evidence" value="ECO:0007669"/>
    <property type="project" value="UniProtKB-ARBA"/>
</dbReference>
<dbReference type="InterPro" id="IPR017911">
    <property type="entry name" value="MacB-like_ATP-bd"/>
</dbReference>
<dbReference type="InterPro" id="IPR025857">
    <property type="entry name" value="MacB_PCD"/>
</dbReference>
<dbReference type="FunFam" id="3.40.50.300:FF:000032">
    <property type="entry name" value="Export ABC transporter ATP-binding protein"/>
    <property type="match status" value="1"/>
</dbReference>
<dbReference type="PANTHER" id="PTHR30489:SF0">
    <property type="entry name" value="LIPOPROTEIN-RELEASING SYSTEM TRANSMEMBRANE PROTEIN LOLE"/>
    <property type="match status" value="1"/>
</dbReference>
<keyword evidence="2" id="KW-0813">Transport</keyword>
<dbReference type="Pfam" id="PF12704">
    <property type="entry name" value="MacB_PCD"/>
    <property type="match status" value="2"/>
</dbReference>
<evidence type="ECO:0000256" key="10">
    <source>
        <dbReference type="ARBA" id="ARBA00038388"/>
    </source>
</evidence>
<dbReference type="SMART" id="SM00382">
    <property type="entry name" value="AAA"/>
    <property type="match status" value="1"/>
</dbReference>
<evidence type="ECO:0000256" key="1">
    <source>
        <dbReference type="ARBA" id="ARBA00004429"/>
    </source>
</evidence>
<dbReference type="CDD" id="cd16329">
    <property type="entry name" value="LolA_like"/>
    <property type="match status" value="1"/>
</dbReference>
<keyword evidence="15" id="KW-1185">Reference proteome</keyword>
<dbReference type="Proteomes" id="UP000649617">
    <property type="component" value="Unassembled WGS sequence"/>
</dbReference>
<comment type="subcellular location">
    <subcellularLocation>
        <location evidence="1">Cell inner membrane</location>
        <topology evidence="1">Multi-pass membrane protein</topology>
    </subcellularLocation>
</comment>
<proteinExistence type="inferred from homology"/>
<dbReference type="InterPro" id="IPR003593">
    <property type="entry name" value="AAA+_ATPase"/>
</dbReference>
<evidence type="ECO:0000256" key="7">
    <source>
        <dbReference type="ARBA" id="ARBA00022840"/>
    </source>
</evidence>
<evidence type="ECO:0000256" key="8">
    <source>
        <dbReference type="ARBA" id="ARBA00022989"/>
    </source>
</evidence>
<keyword evidence="9 11" id="KW-0472">Membrane</keyword>
<evidence type="ECO:0000313" key="14">
    <source>
        <dbReference type="EMBL" id="CAE7148700.1"/>
    </source>
</evidence>
<keyword evidence="8 11" id="KW-1133">Transmembrane helix</keyword>
<feature type="domain" description="ABC transporter" evidence="13">
    <location>
        <begin position="1013"/>
        <end position="1250"/>
    </location>
</feature>
<dbReference type="InterPro" id="IPR017871">
    <property type="entry name" value="ABC_transporter-like_CS"/>
</dbReference>
<evidence type="ECO:0000256" key="4">
    <source>
        <dbReference type="ARBA" id="ARBA00022519"/>
    </source>
</evidence>
<feature type="transmembrane region" description="Helical" evidence="11">
    <location>
        <begin position="970"/>
        <end position="998"/>
    </location>
</feature>
<dbReference type="InterPro" id="IPR051447">
    <property type="entry name" value="Lipoprotein-release_system"/>
</dbReference>
<dbReference type="Gene3D" id="2.50.20.10">
    <property type="entry name" value="Lipoprotein localisation LolA/LolB/LppX"/>
    <property type="match status" value="1"/>
</dbReference>
<dbReference type="PROSITE" id="PS50893">
    <property type="entry name" value="ABC_TRANSPORTER_2"/>
    <property type="match status" value="1"/>
</dbReference>
<dbReference type="Pfam" id="PF02687">
    <property type="entry name" value="FtsX"/>
    <property type="match status" value="2"/>
</dbReference>
<dbReference type="InterPro" id="IPR003439">
    <property type="entry name" value="ABC_transporter-like_ATP-bd"/>
</dbReference>
<evidence type="ECO:0000313" key="15">
    <source>
        <dbReference type="Proteomes" id="UP000649617"/>
    </source>
</evidence>
<keyword evidence="6" id="KW-0547">Nucleotide-binding</keyword>
<keyword evidence="7" id="KW-0067">ATP-binding</keyword>
<evidence type="ECO:0000256" key="6">
    <source>
        <dbReference type="ARBA" id="ARBA00022741"/>
    </source>
</evidence>
<evidence type="ECO:0000256" key="9">
    <source>
        <dbReference type="ARBA" id="ARBA00023136"/>
    </source>
</evidence>
<evidence type="ECO:0000259" key="13">
    <source>
        <dbReference type="PROSITE" id="PS50893"/>
    </source>
</evidence>
<feature type="transmembrane region" description="Helical" evidence="11">
    <location>
        <begin position="927"/>
        <end position="950"/>
    </location>
</feature>
<evidence type="ECO:0000256" key="11">
    <source>
        <dbReference type="SAM" id="Phobius"/>
    </source>
</evidence>
<feature type="transmembrane region" description="Helical" evidence="11">
    <location>
        <begin position="683"/>
        <end position="703"/>
    </location>
</feature>
<dbReference type="GO" id="GO:0005524">
    <property type="term" value="F:ATP binding"/>
    <property type="evidence" value="ECO:0007669"/>
    <property type="project" value="UniProtKB-KW"/>
</dbReference>
<organism evidence="14 15">
    <name type="scientific">Symbiodinium pilosum</name>
    <name type="common">Dinoflagellate</name>
    <dbReference type="NCBI Taxonomy" id="2952"/>
    <lineage>
        <taxon>Eukaryota</taxon>
        <taxon>Sar</taxon>
        <taxon>Alveolata</taxon>
        <taxon>Dinophyceae</taxon>
        <taxon>Suessiales</taxon>
        <taxon>Symbiodiniaceae</taxon>
        <taxon>Symbiodinium</taxon>
    </lineage>
</organism>
<feature type="chain" id="PRO_5032731335" description="ABC transporter domain-containing protein" evidence="12">
    <location>
        <begin position="20"/>
        <end position="1629"/>
    </location>
</feature>
<evidence type="ECO:0000256" key="3">
    <source>
        <dbReference type="ARBA" id="ARBA00022475"/>
    </source>
</evidence>
<name>A0A812IR41_SYMPI</name>
<dbReference type="EMBL" id="CAJNIZ010000001">
    <property type="protein sequence ID" value="CAE7148700.1"/>
    <property type="molecule type" value="Genomic_DNA"/>
</dbReference>
<keyword evidence="5 11" id="KW-0812">Transmembrane</keyword>
<dbReference type="Pfam" id="PF17131">
    <property type="entry name" value="LolA_like"/>
    <property type="match status" value="1"/>
</dbReference>
<dbReference type="GO" id="GO:0016887">
    <property type="term" value="F:ATP hydrolysis activity"/>
    <property type="evidence" value="ECO:0007669"/>
    <property type="project" value="InterPro"/>
</dbReference>
<dbReference type="GO" id="GO:0044874">
    <property type="term" value="P:lipoprotein localization to outer membrane"/>
    <property type="evidence" value="ECO:0007669"/>
    <property type="project" value="TreeGrafter"/>
</dbReference>